<protein>
    <submittedName>
        <fullName evidence="5">Metalloregulator ArsR/SmtB family transcription factor</fullName>
    </submittedName>
</protein>
<dbReference type="InterPro" id="IPR011991">
    <property type="entry name" value="ArsR-like_HTH"/>
</dbReference>
<reference evidence="5" key="1">
    <citation type="submission" date="2022-07" db="EMBL/GenBank/DDBJ databases">
        <title>Faecal culturing of patients with breast cancer.</title>
        <authorList>
            <person name="Teng N.M.Y."/>
            <person name="Kiu R."/>
            <person name="Evans R."/>
            <person name="Baker D.J."/>
            <person name="Zenner C."/>
            <person name="Robinson S.D."/>
            <person name="Hall L.J."/>
        </authorList>
    </citation>
    <scope>NUCLEOTIDE SEQUENCE</scope>
    <source>
        <strain evidence="5">LH1062</strain>
    </source>
</reference>
<dbReference type="SUPFAM" id="SSF46785">
    <property type="entry name" value="Winged helix' DNA-binding domain"/>
    <property type="match status" value="1"/>
</dbReference>
<evidence type="ECO:0000313" key="6">
    <source>
        <dbReference type="Proteomes" id="UP001060112"/>
    </source>
</evidence>
<dbReference type="InterPro" id="IPR036390">
    <property type="entry name" value="WH_DNA-bd_sf"/>
</dbReference>
<dbReference type="InterPro" id="IPR036388">
    <property type="entry name" value="WH-like_DNA-bd_sf"/>
</dbReference>
<dbReference type="InterPro" id="IPR001845">
    <property type="entry name" value="HTH_ArsR_DNA-bd_dom"/>
</dbReference>
<dbReference type="PRINTS" id="PR00778">
    <property type="entry name" value="HTHARSR"/>
</dbReference>
<proteinExistence type="predicted"/>
<evidence type="ECO:0000256" key="2">
    <source>
        <dbReference type="ARBA" id="ARBA00023125"/>
    </source>
</evidence>
<keyword evidence="3" id="KW-0804">Transcription</keyword>
<keyword evidence="6" id="KW-1185">Reference proteome</keyword>
<dbReference type="NCBIfam" id="NF033788">
    <property type="entry name" value="HTH_metalloreg"/>
    <property type="match status" value="1"/>
</dbReference>
<keyword evidence="2" id="KW-0238">DNA-binding</keyword>
<feature type="domain" description="HTH arsR-type" evidence="4">
    <location>
        <begin position="1"/>
        <end position="88"/>
    </location>
</feature>
<keyword evidence="1" id="KW-0805">Transcription regulation</keyword>
<dbReference type="EMBL" id="CP101620">
    <property type="protein sequence ID" value="UTY39877.1"/>
    <property type="molecule type" value="Genomic_DNA"/>
</dbReference>
<gene>
    <name evidence="5" type="ORF">NMU03_03470</name>
</gene>
<dbReference type="InterPro" id="IPR051081">
    <property type="entry name" value="HTH_MetalResp_TranReg"/>
</dbReference>
<dbReference type="Proteomes" id="UP001060112">
    <property type="component" value="Chromosome"/>
</dbReference>
<dbReference type="SMART" id="SM00418">
    <property type="entry name" value="HTH_ARSR"/>
    <property type="match status" value="1"/>
</dbReference>
<evidence type="ECO:0000256" key="3">
    <source>
        <dbReference type="ARBA" id="ARBA00023163"/>
    </source>
</evidence>
<evidence type="ECO:0000313" key="5">
    <source>
        <dbReference type="EMBL" id="UTY39877.1"/>
    </source>
</evidence>
<evidence type="ECO:0000256" key="1">
    <source>
        <dbReference type="ARBA" id="ARBA00023015"/>
    </source>
</evidence>
<organism evidence="5 6">
    <name type="scientific">Allocoprobacillus halotolerans</name>
    <dbReference type="NCBI Taxonomy" id="2944914"/>
    <lineage>
        <taxon>Bacteria</taxon>
        <taxon>Bacillati</taxon>
        <taxon>Bacillota</taxon>
        <taxon>Erysipelotrichia</taxon>
        <taxon>Erysipelotrichales</taxon>
        <taxon>Erysipelotrichaceae</taxon>
        <taxon>Allocoprobacillus</taxon>
    </lineage>
</organism>
<dbReference type="Pfam" id="PF01022">
    <property type="entry name" value="HTH_5"/>
    <property type="match status" value="1"/>
</dbReference>
<dbReference type="RefSeq" id="WP_290141314.1">
    <property type="nucleotide sequence ID" value="NZ_CP101620.1"/>
</dbReference>
<name>A0ABY5I536_9FIRM</name>
<dbReference type="CDD" id="cd00090">
    <property type="entry name" value="HTH_ARSR"/>
    <property type="match status" value="1"/>
</dbReference>
<evidence type="ECO:0000259" key="4">
    <source>
        <dbReference type="PROSITE" id="PS50987"/>
    </source>
</evidence>
<dbReference type="PANTHER" id="PTHR33154:SF33">
    <property type="entry name" value="TRANSCRIPTIONAL REPRESSOR SDPR"/>
    <property type="match status" value="1"/>
</dbReference>
<dbReference type="Gene3D" id="1.10.10.10">
    <property type="entry name" value="Winged helix-like DNA-binding domain superfamily/Winged helix DNA-binding domain"/>
    <property type="match status" value="1"/>
</dbReference>
<accession>A0ABY5I536</accession>
<dbReference type="PROSITE" id="PS50987">
    <property type="entry name" value="HTH_ARSR_2"/>
    <property type="match status" value="1"/>
</dbReference>
<dbReference type="PANTHER" id="PTHR33154">
    <property type="entry name" value="TRANSCRIPTIONAL REGULATOR, ARSR FAMILY"/>
    <property type="match status" value="1"/>
</dbReference>
<sequence>MRLVDFFKLLGDYTRLRIILELKTKRCVGELAEKLDMSHSAVSHQLNILKANGIVKSQRQGKYIYYIVQDEYIQKAIERCKTLFDKKYCS</sequence>